<keyword evidence="1" id="KW-0732">Signal</keyword>
<evidence type="ECO:0000313" key="2">
    <source>
        <dbReference type="EMBL" id="JAG91558.1"/>
    </source>
</evidence>
<feature type="non-terminal residue" evidence="2">
    <location>
        <position position="1"/>
    </location>
</feature>
<organism evidence="2">
    <name type="scientific">Amblyomma americanum</name>
    <name type="common">Lone star tick</name>
    <dbReference type="NCBI Taxonomy" id="6943"/>
    <lineage>
        <taxon>Eukaryota</taxon>
        <taxon>Metazoa</taxon>
        <taxon>Ecdysozoa</taxon>
        <taxon>Arthropoda</taxon>
        <taxon>Chelicerata</taxon>
        <taxon>Arachnida</taxon>
        <taxon>Acari</taxon>
        <taxon>Parasitiformes</taxon>
        <taxon>Ixodida</taxon>
        <taxon>Ixodoidea</taxon>
        <taxon>Ixodidae</taxon>
        <taxon>Amblyomminae</taxon>
        <taxon>Amblyomma</taxon>
    </lineage>
</organism>
<feature type="chain" id="PRO_5002203453" evidence="1">
    <location>
        <begin position="23"/>
        <end position="85"/>
    </location>
</feature>
<accession>A0A0C9SEJ6</accession>
<dbReference type="EMBL" id="GBZX01001182">
    <property type="protein sequence ID" value="JAG91558.1"/>
    <property type="molecule type" value="mRNA"/>
</dbReference>
<dbReference type="AlphaFoldDB" id="A0A0C9SEJ6"/>
<reference evidence="2" key="1">
    <citation type="journal article" date="2015" name="PLoS ONE">
        <title>An Insight into the Sialome of the Lone Star Tick, Amblyomma americanum, with a Glimpse on Its Time Dependent Gene Expression.</title>
        <authorList>
            <person name="Karim S."/>
            <person name="Ribeiro J.M."/>
        </authorList>
    </citation>
    <scope>NUCLEOTIDE SEQUENCE</scope>
    <source>
        <tissue evidence="2">Salivary gland</tissue>
    </source>
</reference>
<sequence length="85" mass="9556">ITLVAITSWELRLFAMICSSQGWPTGCSGSCTRPSCIEAKQPRGITTTLYFPRNKKCTKVTFQGVCKGRFYKNSADCERCCRSYL</sequence>
<proteinExistence type="evidence at transcript level"/>
<evidence type="ECO:0000256" key="1">
    <source>
        <dbReference type="SAM" id="SignalP"/>
    </source>
</evidence>
<protein>
    <submittedName>
        <fullName evidence="2">Putative secreted protein</fullName>
    </submittedName>
</protein>
<feature type="signal peptide" evidence="1">
    <location>
        <begin position="1"/>
        <end position="22"/>
    </location>
</feature>
<name>A0A0C9SEJ6_AMBAM</name>